<protein>
    <submittedName>
        <fullName evidence="3">Activity-regulated cytoskeleton associated protein 2-like</fullName>
    </submittedName>
</protein>
<dbReference type="GeneID" id="114245295"/>
<feature type="region of interest" description="Disordered" evidence="1">
    <location>
        <begin position="64"/>
        <end position="101"/>
    </location>
</feature>
<feature type="compositionally biased region" description="Low complexity" evidence="1">
    <location>
        <begin position="73"/>
        <end position="90"/>
    </location>
</feature>
<proteinExistence type="predicted"/>
<evidence type="ECO:0000313" key="2">
    <source>
        <dbReference type="Proteomes" id="UP000504629"/>
    </source>
</evidence>
<feature type="region of interest" description="Disordered" evidence="1">
    <location>
        <begin position="1"/>
        <end position="29"/>
    </location>
</feature>
<dbReference type="RefSeq" id="XP_028033223.1">
    <property type="nucleotide sequence ID" value="XM_028177422.1"/>
</dbReference>
<dbReference type="OrthoDB" id="8057069at2759"/>
<dbReference type="AlphaFoldDB" id="A0A6J2JV63"/>
<evidence type="ECO:0000313" key="3">
    <source>
        <dbReference type="RefSeq" id="XP_028033223.1"/>
    </source>
</evidence>
<reference evidence="3" key="1">
    <citation type="submission" date="2025-08" db="UniProtKB">
        <authorList>
            <consortium name="RefSeq"/>
        </authorList>
    </citation>
    <scope>IDENTIFICATION</scope>
    <source>
        <tissue evidence="3">Silk gland</tissue>
    </source>
</reference>
<gene>
    <name evidence="3" type="primary">LOC114245295</name>
</gene>
<name>A0A6J2JV63_BOMMA</name>
<dbReference type="Proteomes" id="UP000504629">
    <property type="component" value="Unplaced"/>
</dbReference>
<organism evidence="2 3">
    <name type="scientific">Bombyx mandarina</name>
    <name type="common">Wild silk moth</name>
    <name type="synonym">Wild silkworm</name>
    <dbReference type="NCBI Taxonomy" id="7092"/>
    <lineage>
        <taxon>Eukaryota</taxon>
        <taxon>Metazoa</taxon>
        <taxon>Ecdysozoa</taxon>
        <taxon>Arthropoda</taxon>
        <taxon>Hexapoda</taxon>
        <taxon>Insecta</taxon>
        <taxon>Pterygota</taxon>
        <taxon>Neoptera</taxon>
        <taxon>Endopterygota</taxon>
        <taxon>Lepidoptera</taxon>
        <taxon>Glossata</taxon>
        <taxon>Ditrysia</taxon>
        <taxon>Bombycoidea</taxon>
        <taxon>Bombycidae</taxon>
        <taxon>Bombycinae</taxon>
        <taxon>Bombyx</taxon>
    </lineage>
</organism>
<dbReference type="KEGG" id="bman:114245295"/>
<accession>A0A6J2JV63</accession>
<keyword evidence="2" id="KW-1185">Reference proteome</keyword>
<sequence length="219" mass="23970">MPPRKVRAGAVSDNQSSSEDEAARPSPVLMSGDQLTSFLAAFAKTQAEVNRQLVESLMTSYARGSSGAPPEVSDAAIASSPTPTSLTSKSGNMAKCTSRFDGQSRDPEVIEAFIDSVEIFKECASISDDLALRGLPMLLHGEAAVWWRGVRTEVSSWPEAVKRLRCMYGIPRPAYKIFRNIFAVEQNEELADSFIIKIRAMMSTLPYVLPEQVKCGVQY</sequence>
<evidence type="ECO:0000256" key="1">
    <source>
        <dbReference type="SAM" id="MobiDB-lite"/>
    </source>
</evidence>